<organism evidence="8 9">
    <name type="scientific">Saprospira grandis (strain Lewin)</name>
    <dbReference type="NCBI Taxonomy" id="984262"/>
    <lineage>
        <taxon>Bacteria</taxon>
        <taxon>Pseudomonadati</taxon>
        <taxon>Bacteroidota</taxon>
        <taxon>Saprospiria</taxon>
        <taxon>Saprospirales</taxon>
        <taxon>Saprospiraceae</taxon>
        <taxon>Saprospira</taxon>
    </lineage>
</organism>
<comment type="subcellular location">
    <subcellularLocation>
        <location evidence="7">Cell inner membrane</location>
        <topology evidence="7">Multi-pass membrane protein</topology>
    </subcellularLocation>
    <subcellularLocation>
        <location evidence="1">Cell membrane</location>
        <topology evidence="1">Multi-pass membrane protein</topology>
    </subcellularLocation>
</comment>
<keyword evidence="8" id="KW-0614">Plasmid</keyword>
<keyword evidence="4 7" id="KW-0812">Transmembrane</keyword>
<evidence type="ECO:0000313" key="8">
    <source>
        <dbReference type="EMBL" id="AFC26989.1"/>
    </source>
</evidence>
<gene>
    <name evidence="8" type="primary">marC</name>
    <name evidence="8" type="ORF">SGRA_p0049</name>
</gene>
<reference evidence="8 9" key="1">
    <citation type="journal article" date="2012" name="Stand. Genomic Sci.">
        <title>Complete genome sequencing and analysis of Saprospira grandis str. Lewin, a predatory marine bacterium.</title>
        <authorList>
            <person name="Saw J.H."/>
            <person name="Yuryev A."/>
            <person name="Kanbe M."/>
            <person name="Hou S."/>
            <person name="Young A.G."/>
            <person name="Aizawa S."/>
            <person name="Alam M."/>
        </authorList>
    </citation>
    <scope>NUCLEOTIDE SEQUENCE [LARGE SCALE GENOMIC DNA]</scope>
    <source>
        <strain evidence="8 9">Lewin</strain>
        <plasmid evidence="9">Plasmid SGRA01</plasmid>
    </source>
</reference>
<dbReference type="KEGG" id="sgn:SGRA_p0049"/>
<dbReference type="InterPro" id="IPR002771">
    <property type="entry name" value="Multi_antbiot-R_MarC"/>
</dbReference>
<evidence type="ECO:0000256" key="1">
    <source>
        <dbReference type="ARBA" id="ARBA00004651"/>
    </source>
</evidence>
<evidence type="ECO:0000256" key="3">
    <source>
        <dbReference type="ARBA" id="ARBA00022475"/>
    </source>
</evidence>
<feature type="transmembrane region" description="Helical" evidence="7">
    <location>
        <begin position="113"/>
        <end position="136"/>
    </location>
</feature>
<accession>H6LB24</accession>
<dbReference type="AlphaFoldDB" id="H6LB24"/>
<dbReference type="PANTHER" id="PTHR33508:SF1">
    <property type="entry name" value="UPF0056 MEMBRANE PROTEIN YHCE"/>
    <property type="match status" value="1"/>
</dbReference>
<keyword evidence="9" id="KW-1185">Reference proteome</keyword>
<keyword evidence="5 7" id="KW-1133">Transmembrane helix</keyword>
<feature type="transmembrane region" description="Helical" evidence="7">
    <location>
        <begin position="184"/>
        <end position="209"/>
    </location>
</feature>
<keyword evidence="6 7" id="KW-0472">Membrane</keyword>
<dbReference type="RefSeq" id="WP_015695543.1">
    <property type="nucleotide sequence ID" value="NC_016936.1"/>
</dbReference>
<dbReference type="Pfam" id="PF01914">
    <property type="entry name" value="MarC"/>
    <property type="match status" value="1"/>
</dbReference>
<sequence>MSENLAFGLLAFTSYFSIVNPLSTMPVFMTMTSELTKQQQRATAKKAVIAAFLTMLAFALSGQLLFSFFGISANAFRIVGGIIFFQMGSDMLQARLGRIKVREEEVKSYVTDISITPLAIPLICGPGAITNSIILMQDADNIAQKFILIGSMALILALTYAILYTSSTISKWLGETGNKIMLRLMGLIVMVIAVEFFLSGLRPILAGIFPSLAVATP</sequence>
<comment type="similarity">
    <text evidence="2 7">Belongs to the UPF0056 (MarC) family.</text>
</comment>
<evidence type="ECO:0000256" key="5">
    <source>
        <dbReference type="ARBA" id="ARBA00022989"/>
    </source>
</evidence>
<dbReference type="eggNOG" id="COG2095">
    <property type="taxonomic scope" value="Bacteria"/>
</dbReference>
<dbReference type="NCBIfam" id="TIGR00427">
    <property type="entry name" value="NAAT family transporter"/>
    <property type="match status" value="1"/>
</dbReference>
<evidence type="ECO:0000256" key="4">
    <source>
        <dbReference type="ARBA" id="ARBA00022692"/>
    </source>
</evidence>
<name>H6LB24_SAPGL</name>
<feature type="transmembrane region" description="Helical" evidence="7">
    <location>
        <begin position="48"/>
        <end position="69"/>
    </location>
</feature>
<evidence type="ECO:0000256" key="2">
    <source>
        <dbReference type="ARBA" id="ARBA00009784"/>
    </source>
</evidence>
<protein>
    <recommendedName>
        <fullName evidence="7">UPF0056 inner membrane protein</fullName>
    </recommendedName>
</protein>
<proteinExistence type="inferred from homology"/>
<evidence type="ECO:0000313" key="9">
    <source>
        <dbReference type="Proteomes" id="UP000007519"/>
    </source>
</evidence>
<feature type="transmembrane region" description="Helical" evidence="7">
    <location>
        <begin position="6"/>
        <end position="28"/>
    </location>
</feature>
<dbReference type="PANTHER" id="PTHR33508">
    <property type="entry name" value="UPF0056 MEMBRANE PROTEIN YHCE"/>
    <property type="match status" value="1"/>
</dbReference>
<evidence type="ECO:0000256" key="6">
    <source>
        <dbReference type="ARBA" id="ARBA00023136"/>
    </source>
</evidence>
<dbReference type="Proteomes" id="UP000007519">
    <property type="component" value="Plasmid unnamed"/>
</dbReference>
<feature type="transmembrane region" description="Helical" evidence="7">
    <location>
        <begin position="142"/>
        <end position="163"/>
    </location>
</feature>
<comment type="caution">
    <text evidence="7">Lacks conserved residue(s) required for the propagation of feature annotation.</text>
</comment>
<evidence type="ECO:0000256" key="7">
    <source>
        <dbReference type="RuleBase" id="RU362048"/>
    </source>
</evidence>
<dbReference type="HOGENOM" id="CLU_079909_0_0_10"/>
<geneLocation type="plasmid" evidence="9">
    <name>SGRA01</name>
</geneLocation>
<dbReference type="EMBL" id="CP002832">
    <property type="protein sequence ID" value="AFC26989.1"/>
    <property type="molecule type" value="Genomic_DNA"/>
</dbReference>
<keyword evidence="3" id="KW-1003">Cell membrane</keyword>
<dbReference type="GO" id="GO:0005886">
    <property type="term" value="C:plasma membrane"/>
    <property type="evidence" value="ECO:0007669"/>
    <property type="project" value="UniProtKB-SubCell"/>
</dbReference>
<dbReference type="OrthoDB" id="21094at2"/>